<keyword evidence="3" id="KW-1185">Reference proteome</keyword>
<dbReference type="AlphaFoldDB" id="A0AA45WPK8"/>
<proteinExistence type="predicted"/>
<feature type="transmembrane region" description="Helical" evidence="1">
    <location>
        <begin position="64"/>
        <end position="85"/>
    </location>
</feature>
<comment type="caution">
    <text evidence="2">The sequence shown here is derived from an EMBL/GenBank/DDBJ whole genome shotgun (WGS) entry which is preliminary data.</text>
</comment>
<evidence type="ECO:0000313" key="2">
    <source>
        <dbReference type="EMBL" id="SMP22326.1"/>
    </source>
</evidence>
<keyword evidence="1" id="KW-0812">Transmembrane</keyword>
<reference evidence="2" key="1">
    <citation type="submission" date="2017-05" db="EMBL/GenBank/DDBJ databases">
        <authorList>
            <person name="Varghese N."/>
            <person name="Submissions S."/>
        </authorList>
    </citation>
    <scope>NUCLEOTIDE SEQUENCE</scope>
    <source>
        <strain evidence="2">DSM 45262</strain>
    </source>
</reference>
<dbReference type="Pfam" id="PF18895">
    <property type="entry name" value="T4SS_pilin"/>
    <property type="match status" value="1"/>
</dbReference>
<evidence type="ECO:0000313" key="3">
    <source>
        <dbReference type="Proteomes" id="UP001157946"/>
    </source>
</evidence>
<protein>
    <recommendedName>
        <fullName evidence="4">TrbC/VIRB2 family protein</fullName>
    </recommendedName>
</protein>
<keyword evidence="1" id="KW-0472">Membrane</keyword>
<sequence length="90" mass="9949">MKAWIMLAQGAVNPFESLENFLTNSVFSGLLSLVTPLAAIGIVVSALGMYLSTEEHNRDKFKKALISTIIITIICFIAKGMILWLESQFK</sequence>
<evidence type="ECO:0008006" key="4">
    <source>
        <dbReference type="Google" id="ProtNLM"/>
    </source>
</evidence>
<keyword evidence="1" id="KW-1133">Transmembrane helix</keyword>
<name>A0AA45WPK8_9BACL</name>
<dbReference type="InterPro" id="IPR043993">
    <property type="entry name" value="T4SS_pilin"/>
</dbReference>
<dbReference type="EMBL" id="FXTU01000004">
    <property type="protein sequence ID" value="SMP22326.1"/>
    <property type="molecule type" value="Genomic_DNA"/>
</dbReference>
<dbReference type="Proteomes" id="UP001157946">
    <property type="component" value="Unassembled WGS sequence"/>
</dbReference>
<evidence type="ECO:0000256" key="1">
    <source>
        <dbReference type="SAM" id="Phobius"/>
    </source>
</evidence>
<feature type="transmembrane region" description="Helical" evidence="1">
    <location>
        <begin position="26"/>
        <end position="52"/>
    </location>
</feature>
<gene>
    <name evidence="2" type="ORF">SAMN06265361_10442</name>
</gene>
<accession>A0AA45WPK8</accession>
<dbReference type="RefSeq" id="WP_102993433.1">
    <property type="nucleotide sequence ID" value="NZ_FXTU01000004.1"/>
</dbReference>
<organism evidence="2 3">
    <name type="scientific">Laceyella tengchongensis</name>
    <dbReference type="NCBI Taxonomy" id="574699"/>
    <lineage>
        <taxon>Bacteria</taxon>
        <taxon>Bacillati</taxon>
        <taxon>Bacillota</taxon>
        <taxon>Bacilli</taxon>
        <taxon>Bacillales</taxon>
        <taxon>Thermoactinomycetaceae</taxon>
        <taxon>Laceyella</taxon>
    </lineage>
</organism>